<feature type="region of interest" description="Disordered" evidence="5">
    <location>
        <begin position="430"/>
        <end position="468"/>
    </location>
</feature>
<evidence type="ECO:0000256" key="6">
    <source>
        <dbReference type="SAM" id="Phobius"/>
    </source>
</evidence>
<feature type="transmembrane region" description="Helical" evidence="6">
    <location>
        <begin position="344"/>
        <end position="363"/>
    </location>
</feature>
<keyword evidence="2 6" id="KW-0812">Transmembrane</keyword>
<dbReference type="GO" id="GO:0016020">
    <property type="term" value="C:membrane"/>
    <property type="evidence" value="ECO:0007669"/>
    <property type="project" value="UniProtKB-SubCell"/>
</dbReference>
<gene>
    <name evidence="8" type="ORF">FM105_13595</name>
</gene>
<feature type="transmembrane region" description="Helical" evidence="6">
    <location>
        <begin position="304"/>
        <end position="332"/>
    </location>
</feature>
<evidence type="ECO:0000313" key="9">
    <source>
        <dbReference type="Proteomes" id="UP000196581"/>
    </source>
</evidence>
<dbReference type="InterPro" id="IPR013525">
    <property type="entry name" value="ABC2_TM"/>
</dbReference>
<evidence type="ECO:0000256" key="5">
    <source>
        <dbReference type="SAM" id="MobiDB-lite"/>
    </source>
</evidence>
<reference evidence="9" key="1">
    <citation type="submission" date="2017-02" db="EMBL/GenBank/DDBJ databases">
        <authorList>
            <person name="Dridi B."/>
        </authorList>
    </citation>
    <scope>NUCLEOTIDE SEQUENCE [LARGE SCALE GENOMIC DNA]</scope>
    <source>
        <strain evidence="9">B Co 03.10</strain>
    </source>
</reference>
<feature type="compositionally biased region" description="Acidic residues" evidence="5">
    <location>
        <begin position="10"/>
        <end position="51"/>
    </location>
</feature>
<keyword evidence="4 6" id="KW-0472">Membrane</keyword>
<feature type="transmembrane region" description="Helical" evidence="6">
    <location>
        <begin position="395"/>
        <end position="416"/>
    </location>
</feature>
<sequence length="468" mass="49093">MVDKKRNDEVDPTDDVPTDPVVEDSSVDDDTIDDEALADDFIDVGDADEVPEELREDRPDPAAVPKTGLVSEFHDLSASQAAYLVAHRETSSVSRSPLFYVTSLLLGVAVIAAMIIGFQQAGAGPGEGEGSDTLAIVGVPQEQVDAFSQQLGLPAVAVEDQAAGEALLRSGEAGAVYVLDPTGMQPASLLALNRDPEAILDKLNQPVPVDYLEQPAVAPVLGDPVAWGLGIVVALAGLTLGAALYQNLRTEKRNRLAEVIASTIPARSSAWGRVYGLSLLSLTFTLIAAGVLLVGLSIGQQTTIAMALLPVLGWFALIALMTVFIILSAHLWVATSASRRVRRIGYAAVVLLTVAGVLAPLVLRTQETVMLWLSYTPFTAPVAMPMRYLAGQAEWWEGLASAGASAVVGVIVFWLASAAYQRTLLRGAGRSGRKAKAGVAAKSGSTAKNDSTAKSDSTSKRSPAKSKA</sequence>
<evidence type="ECO:0000256" key="3">
    <source>
        <dbReference type="ARBA" id="ARBA00022989"/>
    </source>
</evidence>
<dbReference type="Pfam" id="PF12698">
    <property type="entry name" value="ABC2_membrane_3"/>
    <property type="match status" value="1"/>
</dbReference>
<feature type="transmembrane region" description="Helical" evidence="6">
    <location>
        <begin position="274"/>
        <end position="298"/>
    </location>
</feature>
<feature type="domain" description="ABC-2 type transporter transmembrane" evidence="7">
    <location>
        <begin position="229"/>
        <end position="417"/>
    </location>
</feature>
<dbReference type="EMBL" id="FWFF01000020">
    <property type="protein sequence ID" value="SLN00810.1"/>
    <property type="molecule type" value="Genomic_DNA"/>
</dbReference>
<evidence type="ECO:0000313" key="8">
    <source>
        <dbReference type="EMBL" id="SLN00810.1"/>
    </source>
</evidence>
<evidence type="ECO:0000259" key="7">
    <source>
        <dbReference type="Pfam" id="PF12698"/>
    </source>
</evidence>
<name>A0A1X6XP06_9MICO</name>
<evidence type="ECO:0000256" key="4">
    <source>
        <dbReference type="ARBA" id="ARBA00023136"/>
    </source>
</evidence>
<feature type="region of interest" description="Disordered" evidence="5">
    <location>
        <begin position="1"/>
        <end position="64"/>
    </location>
</feature>
<dbReference type="RefSeq" id="WP_087009059.1">
    <property type="nucleotide sequence ID" value="NZ_FWFF01000020.1"/>
</dbReference>
<accession>A0A1X6XP06</accession>
<comment type="subcellular location">
    <subcellularLocation>
        <location evidence="1">Membrane</location>
        <topology evidence="1">Multi-pass membrane protein</topology>
    </subcellularLocation>
</comment>
<dbReference type="AlphaFoldDB" id="A0A1X6XP06"/>
<protein>
    <submittedName>
        <fullName evidence="8">ABC transporter</fullName>
    </submittedName>
</protein>
<feature type="transmembrane region" description="Helical" evidence="6">
    <location>
        <begin position="98"/>
        <end position="118"/>
    </location>
</feature>
<dbReference type="Proteomes" id="UP000196581">
    <property type="component" value="Unassembled WGS sequence"/>
</dbReference>
<evidence type="ECO:0000256" key="2">
    <source>
        <dbReference type="ARBA" id="ARBA00022692"/>
    </source>
</evidence>
<feature type="transmembrane region" description="Helical" evidence="6">
    <location>
        <begin position="225"/>
        <end position="245"/>
    </location>
</feature>
<organism evidence="8 9">
    <name type="scientific">Brevibacterium yomogidense</name>
    <dbReference type="NCBI Taxonomy" id="946573"/>
    <lineage>
        <taxon>Bacteria</taxon>
        <taxon>Bacillati</taxon>
        <taxon>Actinomycetota</taxon>
        <taxon>Actinomycetes</taxon>
        <taxon>Micrococcales</taxon>
        <taxon>Brevibacteriaceae</taxon>
        <taxon>Brevibacterium</taxon>
    </lineage>
</organism>
<dbReference type="GO" id="GO:0140359">
    <property type="term" value="F:ABC-type transporter activity"/>
    <property type="evidence" value="ECO:0007669"/>
    <property type="project" value="InterPro"/>
</dbReference>
<proteinExistence type="predicted"/>
<keyword evidence="9" id="KW-1185">Reference proteome</keyword>
<evidence type="ECO:0000256" key="1">
    <source>
        <dbReference type="ARBA" id="ARBA00004141"/>
    </source>
</evidence>
<keyword evidence="3 6" id="KW-1133">Transmembrane helix</keyword>